<evidence type="ECO:0000313" key="2">
    <source>
        <dbReference type="EMBL" id="KGF56096.1"/>
    </source>
</evidence>
<dbReference type="Proteomes" id="UP000029585">
    <property type="component" value="Unassembled WGS sequence"/>
</dbReference>
<dbReference type="HOGENOM" id="CLU_2973673_0_0_9"/>
<dbReference type="GeneID" id="63975103"/>
<sequence length="58" mass="6199">MTKHAFLEGMGLGVLAGAAIGMAVAAKSMQSPDVRRMARRAVRKMDHMKDDLADTLGL</sequence>
<keyword evidence="3" id="KW-1185">Reference proteome</keyword>
<dbReference type="PATRIC" id="fig|742738.3.peg.1345"/>
<evidence type="ECO:0008006" key="4">
    <source>
        <dbReference type="Google" id="ProtNLM"/>
    </source>
</evidence>
<organism evidence="2 3">
    <name type="scientific">Flavonifractor plautii 1_3_50AFAA</name>
    <dbReference type="NCBI Taxonomy" id="742738"/>
    <lineage>
        <taxon>Bacteria</taxon>
        <taxon>Bacillati</taxon>
        <taxon>Bacillota</taxon>
        <taxon>Clostridia</taxon>
        <taxon>Eubacteriales</taxon>
        <taxon>Oscillospiraceae</taxon>
        <taxon>Flavonifractor</taxon>
    </lineage>
</organism>
<dbReference type="RefSeq" id="WP_007488297.1">
    <property type="nucleotide sequence ID" value="NZ_KN174162.1"/>
</dbReference>
<dbReference type="EMBL" id="ADLO01000047">
    <property type="protein sequence ID" value="KGF56096.1"/>
    <property type="molecule type" value="Genomic_DNA"/>
</dbReference>
<name>A0A096BAM8_FLAPL</name>
<keyword evidence="1" id="KW-0472">Membrane</keyword>
<proteinExistence type="predicted"/>
<comment type="caution">
    <text evidence="2">The sequence shown here is derived from an EMBL/GenBank/DDBJ whole genome shotgun (WGS) entry which is preliminary data.</text>
</comment>
<dbReference type="AlphaFoldDB" id="A0A096BAM8"/>
<gene>
    <name evidence="2" type="ORF">HMPREF9460_01298</name>
</gene>
<accession>A0A096BAM8</accession>
<reference evidence="2 3" key="1">
    <citation type="submission" date="2011-08" db="EMBL/GenBank/DDBJ databases">
        <title>The Genome Sequence of Clostridium orbiscindens 1_3_50AFAA.</title>
        <authorList>
            <consortium name="The Broad Institute Genome Sequencing Platform"/>
            <person name="Earl A."/>
            <person name="Ward D."/>
            <person name="Feldgarden M."/>
            <person name="Gevers D."/>
            <person name="Daigneault M."/>
            <person name="Strauss J."/>
            <person name="Allen-Vercoe E."/>
            <person name="Young S.K."/>
            <person name="Zeng Q."/>
            <person name="Gargeya S."/>
            <person name="Fitzgerald M."/>
            <person name="Haas B."/>
            <person name="Abouelleil A."/>
            <person name="Alvarado L."/>
            <person name="Arachchi H.M."/>
            <person name="Berlin A."/>
            <person name="Brown A."/>
            <person name="Chapman S.B."/>
            <person name="Chen Z."/>
            <person name="Dunbar C."/>
            <person name="Freedman E."/>
            <person name="Gearin G."/>
            <person name="Gellesch M."/>
            <person name="Goldberg J."/>
            <person name="Griggs A."/>
            <person name="Gujja S."/>
            <person name="Heiman D."/>
            <person name="Howarth C."/>
            <person name="Larson L."/>
            <person name="Lui A."/>
            <person name="MacDonald P.J.P."/>
            <person name="Montmayeur A."/>
            <person name="Murphy C."/>
            <person name="Neiman D."/>
            <person name="Pearson M."/>
            <person name="Priest M."/>
            <person name="Roberts A."/>
            <person name="Saif S."/>
            <person name="Shea T."/>
            <person name="Shenoy N."/>
            <person name="Sisk P."/>
            <person name="Stolte C."/>
            <person name="Sykes S."/>
            <person name="Wortman J."/>
            <person name="Nusbaum C."/>
            <person name="Birren B."/>
        </authorList>
    </citation>
    <scope>NUCLEOTIDE SEQUENCE [LARGE SCALE GENOMIC DNA]</scope>
    <source>
        <strain evidence="2 3">1_3_50AFAA</strain>
    </source>
</reference>
<feature type="transmembrane region" description="Helical" evidence="1">
    <location>
        <begin position="6"/>
        <end position="26"/>
    </location>
</feature>
<evidence type="ECO:0000313" key="3">
    <source>
        <dbReference type="Proteomes" id="UP000029585"/>
    </source>
</evidence>
<keyword evidence="1" id="KW-0812">Transmembrane</keyword>
<protein>
    <recommendedName>
        <fullName evidence="4">YtxH-like protein</fullName>
    </recommendedName>
</protein>
<evidence type="ECO:0000256" key="1">
    <source>
        <dbReference type="SAM" id="Phobius"/>
    </source>
</evidence>
<keyword evidence="1" id="KW-1133">Transmembrane helix</keyword>